<evidence type="ECO:0000313" key="3">
    <source>
        <dbReference type="Proteomes" id="UP000324222"/>
    </source>
</evidence>
<reference evidence="2 3" key="1">
    <citation type="submission" date="2019-05" db="EMBL/GenBank/DDBJ databases">
        <title>Another draft genome of Portunus trituberculatus and its Hox gene families provides insights of decapod evolution.</title>
        <authorList>
            <person name="Jeong J.-H."/>
            <person name="Song I."/>
            <person name="Kim S."/>
            <person name="Choi T."/>
            <person name="Kim D."/>
            <person name="Ryu S."/>
            <person name="Kim W."/>
        </authorList>
    </citation>
    <scope>NUCLEOTIDE SEQUENCE [LARGE SCALE GENOMIC DNA]</scope>
    <source>
        <tissue evidence="2">Muscle</tissue>
    </source>
</reference>
<feature type="compositionally biased region" description="Polar residues" evidence="1">
    <location>
        <begin position="64"/>
        <end position="81"/>
    </location>
</feature>
<feature type="compositionally biased region" description="Basic and acidic residues" evidence="1">
    <location>
        <begin position="1"/>
        <end position="13"/>
    </location>
</feature>
<sequence length="107" mass="11860">MLVELSRDTKRDPSLVSRWSSGWSLPPVTRRSFPSHSLPLPTSDPPPHIPARRAHHVLPPGRTLTASRPSALCCSQHQGGTRNVAPHPVSLARPETRQPERPEFNGR</sequence>
<accession>A0A5B7JCH3</accession>
<evidence type="ECO:0000256" key="1">
    <source>
        <dbReference type="SAM" id="MobiDB-lite"/>
    </source>
</evidence>
<protein>
    <submittedName>
        <fullName evidence="2">Uncharacterized protein</fullName>
    </submittedName>
</protein>
<keyword evidence="3" id="KW-1185">Reference proteome</keyword>
<organism evidence="2 3">
    <name type="scientific">Portunus trituberculatus</name>
    <name type="common">Swimming crab</name>
    <name type="synonym">Neptunus trituberculatus</name>
    <dbReference type="NCBI Taxonomy" id="210409"/>
    <lineage>
        <taxon>Eukaryota</taxon>
        <taxon>Metazoa</taxon>
        <taxon>Ecdysozoa</taxon>
        <taxon>Arthropoda</taxon>
        <taxon>Crustacea</taxon>
        <taxon>Multicrustacea</taxon>
        <taxon>Malacostraca</taxon>
        <taxon>Eumalacostraca</taxon>
        <taxon>Eucarida</taxon>
        <taxon>Decapoda</taxon>
        <taxon>Pleocyemata</taxon>
        <taxon>Brachyura</taxon>
        <taxon>Eubrachyura</taxon>
        <taxon>Portunoidea</taxon>
        <taxon>Portunidae</taxon>
        <taxon>Portuninae</taxon>
        <taxon>Portunus</taxon>
    </lineage>
</organism>
<proteinExistence type="predicted"/>
<feature type="compositionally biased region" description="Basic and acidic residues" evidence="1">
    <location>
        <begin position="94"/>
        <end position="107"/>
    </location>
</feature>
<gene>
    <name evidence="2" type="ORF">E2C01_087749</name>
</gene>
<feature type="region of interest" description="Disordered" evidence="1">
    <location>
        <begin position="1"/>
        <end position="107"/>
    </location>
</feature>
<dbReference type="EMBL" id="VSRR010092046">
    <property type="protein sequence ID" value="MPC92649.1"/>
    <property type="molecule type" value="Genomic_DNA"/>
</dbReference>
<dbReference type="AlphaFoldDB" id="A0A5B7JCH3"/>
<name>A0A5B7JCH3_PORTR</name>
<evidence type="ECO:0000313" key="2">
    <source>
        <dbReference type="EMBL" id="MPC92649.1"/>
    </source>
</evidence>
<comment type="caution">
    <text evidence="2">The sequence shown here is derived from an EMBL/GenBank/DDBJ whole genome shotgun (WGS) entry which is preliminary data.</text>
</comment>
<dbReference type="Proteomes" id="UP000324222">
    <property type="component" value="Unassembled WGS sequence"/>
</dbReference>